<accession>A0A6N2KE29</accession>
<dbReference type="EMBL" id="CAADRP010000258">
    <property type="protein sequence ID" value="VFU25815.1"/>
    <property type="molecule type" value="Genomic_DNA"/>
</dbReference>
<evidence type="ECO:0000256" key="2">
    <source>
        <dbReference type="ARBA" id="ARBA00023180"/>
    </source>
</evidence>
<dbReference type="InterPro" id="IPR001087">
    <property type="entry name" value="GDSL"/>
</dbReference>
<dbReference type="InterPro" id="IPR036514">
    <property type="entry name" value="SGNH_hydro_sf"/>
</dbReference>
<dbReference type="PANTHER" id="PTHR22835:SF675">
    <property type="entry name" value="ESTER HYDROLASE, PUTATIVE-RELATED"/>
    <property type="match status" value="1"/>
</dbReference>
<dbReference type="GO" id="GO:0016788">
    <property type="term" value="F:hydrolase activity, acting on ester bonds"/>
    <property type="evidence" value="ECO:0007669"/>
    <property type="project" value="InterPro"/>
</dbReference>
<reference evidence="3" key="1">
    <citation type="submission" date="2019-03" db="EMBL/GenBank/DDBJ databases">
        <authorList>
            <person name="Mank J."/>
            <person name="Almeida P."/>
        </authorList>
    </citation>
    <scope>NUCLEOTIDE SEQUENCE</scope>
    <source>
        <strain evidence="3">78183</strain>
    </source>
</reference>
<evidence type="ECO:0000256" key="1">
    <source>
        <dbReference type="ARBA" id="ARBA00008668"/>
    </source>
</evidence>
<evidence type="ECO:0000313" key="3">
    <source>
        <dbReference type="EMBL" id="VFU25815.1"/>
    </source>
</evidence>
<name>A0A6N2KE29_SALVM</name>
<dbReference type="Pfam" id="PF00657">
    <property type="entry name" value="Lipase_GDSL"/>
    <property type="match status" value="1"/>
</dbReference>
<gene>
    <name evidence="3" type="ORF">SVIM_LOCUS63636</name>
</gene>
<dbReference type="PANTHER" id="PTHR22835">
    <property type="entry name" value="ZINC FINGER FYVE DOMAIN CONTAINING PROTEIN"/>
    <property type="match status" value="1"/>
</dbReference>
<keyword evidence="2" id="KW-0325">Glycoprotein</keyword>
<protein>
    <submittedName>
        <fullName evidence="3">Uncharacterized protein</fullName>
    </submittedName>
</protein>
<dbReference type="AlphaFoldDB" id="A0A6N2KE29"/>
<dbReference type="Gene3D" id="3.40.50.1110">
    <property type="entry name" value="SGNH hydrolase"/>
    <property type="match status" value="1"/>
</dbReference>
<comment type="similarity">
    <text evidence="1">Belongs to the 'GDSL' lipolytic enzyme family.</text>
</comment>
<organism evidence="3">
    <name type="scientific">Salix viminalis</name>
    <name type="common">Common osier</name>
    <name type="synonym">Basket willow</name>
    <dbReference type="NCBI Taxonomy" id="40686"/>
    <lineage>
        <taxon>Eukaryota</taxon>
        <taxon>Viridiplantae</taxon>
        <taxon>Streptophyta</taxon>
        <taxon>Embryophyta</taxon>
        <taxon>Tracheophyta</taxon>
        <taxon>Spermatophyta</taxon>
        <taxon>Magnoliopsida</taxon>
        <taxon>eudicotyledons</taxon>
        <taxon>Gunneridae</taxon>
        <taxon>Pentapetalae</taxon>
        <taxon>rosids</taxon>
        <taxon>fabids</taxon>
        <taxon>Malpighiales</taxon>
        <taxon>Salicaceae</taxon>
        <taxon>Saliceae</taxon>
        <taxon>Salix</taxon>
    </lineage>
</organism>
<sequence length="167" mass="19201">MTLLYLIDCEEKLASSLFTTFAGGNDYGIALSQNKTIEEVKNSLVPDCVEALKQAVRSLFMAFPWLVVHHRFLTKFSSSNNIYASYDGFGCLKNNNGLSMYHNLRLKEGIEELKREYPHVDIVYGDLYSAMQWILNNSRHLGECFFPLSMQERAIIFLQTRTKTLEI</sequence>
<proteinExistence type="inferred from homology"/>